<dbReference type="Proteomes" id="UP000521017">
    <property type="component" value="Unassembled WGS sequence"/>
</dbReference>
<comment type="caution">
    <text evidence="1">The sequence shown here is derived from an EMBL/GenBank/DDBJ whole genome shotgun (WGS) entry which is preliminary data.</text>
</comment>
<accession>A0A7X0MJS5</accession>
<dbReference type="RefSeq" id="WP_184627903.1">
    <property type="nucleotide sequence ID" value="NZ_JACHCC010000011.1"/>
</dbReference>
<evidence type="ECO:0000313" key="1">
    <source>
        <dbReference type="EMBL" id="MBB6501797.1"/>
    </source>
</evidence>
<dbReference type="AlphaFoldDB" id="A0A7X0MJS5"/>
<proteinExistence type="predicted"/>
<sequence length="65" mass="7615">MIRKIAPVLKRVMMKDANDEQHDFEYWLSRPVKERAAAVTHIISQSLTKGQRIDKTKLVKTRIHS</sequence>
<organism evidence="1 2">
    <name type="scientific">Pedobacter cryoconitis</name>
    <dbReference type="NCBI Taxonomy" id="188932"/>
    <lineage>
        <taxon>Bacteria</taxon>
        <taxon>Pseudomonadati</taxon>
        <taxon>Bacteroidota</taxon>
        <taxon>Sphingobacteriia</taxon>
        <taxon>Sphingobacteriales</taxon>
        <taxon>Sphingobacteriaceae</taxon>
        <taxon>Pedobacter</taxon>
    </lineage>
</organism>
<gene>
    <name evidence="1" type="ORF">HDF25_003974</name>
</gene>
<reference evidence="1 2" key="1">
    <citation type="submission" date="2020-08" db="EMBL/GenBank/DDBJ databases">
        <title>Genomic Encyclopedia of Type Strains, Phase IV (KMG-V): Genome sequencing to study the core and pangenomes of soil and plant-associated prokaryotes.</title>
        <authorList>
            <person name="Whitman W."/>
        </authorList>
    </citation>
    <scope>NUCLEOTIDE SEQUENCE [LARGE SCALE GENOMIC DNA]</scope>
    <source>
        <strain evidence="1 2">M2T3</strain>
    </source>
</reference>
<name>A0A7X0MJS5_9SPHI</name>
<evidence type="ECO:0000313" key="2">
    <source>
        <dbReference type="Proteomes" id="UP000521017"/>
    </source>
</evidence>
<dbReference type="EMBL" id="JACHCC010000011">
    <property type="protein sequence ID" value="MBB6501797.1"/>
    <property type="molecule type" value="Genomic_DNA"/>
</dbReference>
<protein>
    <submittedName>
        <fullName evidence="1">Uncharacterized protein</fullName>
    </submittedName>
</protein>